<sequence length="339" mass="32656">MFFRAGFIILSLALHSVLALPTARVIPRAADCTAQCQPMQQSLASSSTAGVAVLCTTAVTQEYQACLGCEVAVGIIEQLPAQAIADSLVSSCQTAGHTINSFKITSIDPTNAAAPTSGTSTPAVQPSPTATPTSDTSTPAVKPTSTASTPTPTSTPTSAPTPTSTSVATQAAATPTSTPVDAPALTGSSSPEASSTLNAVTPLDLPSVAPVLPLSSSAPSAAVIGTAASDGVPIGVGAGSVAAPTLAGSSVSEVSSTVNAATPLGSPSIATVPPQFSSAPSAAGGYLPIGVGAGASSIAADSAASAVVTGPSANGAARRIGAIGWVNTGLALCVFFVIM</sequence>
<evidence type="ECO:0000256" key="1">
    <source>
        <dbReference type="SAM" id="MobiDB-lite"/>
    </source>
</evidence>
<dbReference type="AlphaFoldDB" id="A0AAD7I1K2"/>
<keyword evidence="6" id="KW-1185">Reference proteome</keyword>
<keyword evidence="2" id="KW-1133">Transmembrane helix</keyword>
<dbReference type="Proteomes" id="UP001215598">
    <property type="component" value="Unassembled WGS sequence"/>
</dbReference>
<feature type="compositionally biased region" description="Polar residues" evidence="1">
    <location>
        <begin position="186"/>
        <end position="197"/>
    </location>
</feature>
<proteinExistence type="predicted"/>
<evidence type="ECO:0000313" key="4">
    <source>
        <dbReference type="EMBL" id="KAJ7733019.1"/>
    </source>
</evidence>
<feature type="compositionally biased region" description="Low complexity" evidence="1">
    <location>
        <begin position="110"/>
        <end position="180"/>
    </location>
</feature>
<keyword evidence="3" id="KW-0732">Signal</keyword>
<name>A0AAD7I1K2_9AGAR</name>
<accession>A0AAD7I1K2</accession>
<feature type="transmembrane region" description="Helical" evidence="2">
    <location>
        <begin position="320"/>
        <end position="338"/>
    </location>
</feature>
<evidence type="ECO:0000313" key="5">
    <source>
        <dbReference type="EMBL" id="KAJ7733692.1"/>
    </source>
</evidence>
<keyword evidence="2" id="KW-0812">Transmembrane</keyword>
<reference evidence="4" key="1">
    <citation type="submission" date="2023-03" db="EMBL/GenBank/DDBJ databases">
        <title>Massive genome expansion in bonnet fungi (Mycena s.s.) driven by repeated elements and novel gene families across ecological guilds.</title>
        <authorList>
            <consortium name="Lawrence Berkeley National Laboratory"/>
            <person name="Harder C.B."/>
            <person name="Miyauchi S."/>
            <person name="Viragh M."/>
            <person name="Kuo A."/>
            <person name="Thoen E."/>
            <person name="Andreopoulos B."/>
            <person name="Lu D."/>
            <person name="Skrede I."/>
            <person name="Drula E."/>
            <person name="Henrissat B."/>
            <person name="Morin E."/>
            <person name="Kohler A."/>
            <person name="Barry K."/>
            <person name="LaButti K."/>
            <person name="Morin E."/>
            <person name="Salamov A."/>
            <person name="Lipzen A."/>
            <person name="Mereny Z."/>
            <person name="Hegedus B."/>
            <person name="Baldrian P."/>
            <person name="Stursova M."/>
            <person name="Weitz H."/>
            <person name="Taylor A."/>
            <person name="Grigoriev I.V."/>
            <person name="Nagy L.G."/>
            <person name="Martin F."/>
            <person name="Kauserud H."/>
        </authorList>
    </citation>
    <scope>NUCLEOTIDE SEQUENCE</scope>
    <source>
        <strain evidence="4">CBHHK182m</strain>
    </source>
</reference>
<feature type="chain" id="PRO_5042441908" evidence="3">
    <location>
        <begin position="20"/>
        <end position="339"/>
    </location>
</feature>
<evidence type="ECO:0000256" key="2">
    <source>
        <dbReference type="SAM" id="Phobius"/>
    </source>
</evidence>
<protein>
    <submittedName>
        <fullName evidence="4">Uncharacterized protein</fullName>
    </submittedName>
</protein>
<organism evidence="4 6">
    <name type="scientific">Mycena metata</name>
    <dbReference type="NCBI Taxonomy" id="1033252"/>
    <lineage>
        <taxon>Eukaryota</taxon>
        <taxon>Fungi</taxon>
        <taxon>Dikarya</taxon>
        <taxon>Basidiomycota</taxon>
        <taxon>Agaricomycotina</taxon>
        <taxon>Agaricomycetes</taxon>
        <taxon>Agaricomycetidae</taxon>
        <taxon>Agaricales</taxon>
        <taxon>Marasmiineae</taxon>
        <taxon>Mycenaceae</taxon>
        <taxon>Mycena</taxon>
    </lineage>
</organism>
<evidence type="ECO:0000313" key="6">
    <source>
        <dbReference type="Proteomes" id="UP001215598"/>
    </source>
</evidence>
<evidence type="ECO:0000256" key="3">
    <source>
        <dbReference type="SAM" id="SignalP"/>
    </source>
</evidence>
<keyword evidence="2" id="KW-0472">Membrane</keyword>
<feature type="signal peptide" evidence="3">
    <location>
        <begin position="1"/>
        <end position="19"/>
    </location>
</feature>
<dbReference type="EMBL" id="JARKIB010000137">
    <property type="protein sequence ID" value="KAJ7733692.1"/>
    <property type="molecule type" value="Genomic_DNA"/>
</dbReference>
<dbReference type="EMBL" id="JARKIB010000141">
    <property type="protein sequence ID" value="KAJ7733019.1"/>
    <property type="molecule type" value="Genomic_DNA"/>
</dbReference>
<comment type="caution">
    <text evidence="4">The sequence shown here is derived from an EMBL/GenBank/DDBJ whole genome shotgun (WGS) entry which is preliminary data.</text>
</comment>
<feature type="region of interest" description="Disordered" evidence="1">
    <location>
        <begin position="110"/>
        <end position="197"/>
    </location>
</feature>
<gene>
    <name evidence="4" type="ORF">B0H16DRAFT_1468314</name>
    <name evidence="5" type="ORF">B0H16DRAFT_162261</name>
</gene>